<reference evidence="2" key="1">
    <citation type="submission" date="2012-06" db="EMBL/GenBank/DDBJ databases">
        <title>The complete genome of Flexibacter litoralis DSM 6794.</title>
        <authorList>
            <person name="Lucas S."/>
            <person name="Copeland A."/>
            <person name="Lapidus A."/>
            <person name="Glavina del Rio T."/>
            <person name="Dalin E."/>
            <person name="Tice H."/>
            <person name="Bruce D."/>
            <person name="Goodwin L."/>
            <person name="Pitluck S."/>
            <person name="Peters L."/>
            <person name="Ovchinnikova G."/>
            <person name="Lu M."/>
            <person name="Kyrpides N."/>
            <person name="Mavromatis K."/>
            <person name="Ivanova N."/>
            <person name="Brettin T."/>
            <person name="Detter J.C."/>
            <person name="Han C."/>
            <person name="Larimer F."/>
            <person name="Land M."/>
            <person name="Hauser L."/>
            <person name="Markowitz V."/>
            <person name="Cheng J.-F."/>
            <person name="Hugenholtz P."/>
            <person name="Woyke T."/>
            <person name="Wu D."/>
            <person name="Spring S."/>
            <person name="Lang E."/>
            <person name="Kopitz M."/>
            <person name="Brambilla E."/>
            <person name="Klenk H.-P."/>
            <person name="Eisen J.A."/>
        </authorList>
    </citation>
    <scope>NUCLEOTIDE SEQUENCE [LARGE SCALE GENOMIC DNA]</scope>
    <source>
        <strain evidence="2">ATCC 23117 / DSM 6794 / NBRC 15988 / NCIMB 1366 / Sio-4</strain>
    </source>
</reference>
<keyword evidence="2" id="KW-1185">Reference proteome</keyword>
<dbReference type="STRING" id="880071.Fleli_1290"/>
<dbReference type="RefSeq" id="WP_014797181.1">
    <property type="nucleotide sequence ID" value="NC_018018.1"/>
</dbReference>
<dbReference type="OrthoDB" id="1496140at2"/>
<gene>
    <name evidence="1" type="ordered locus">Fleli_1290</name>
</gene>
<evidence type="ECO:0000313" key="1">
    <source>
        <dbReference type="EMBL" id="AFM03724.1"/>
    </source>
</evidence>
<dbReference type="KEGG" id="fli:Fleli_1290"/>
<accession>I4AID9</accession>
<organism evidence="1 2">
    <name type="scientific">Bernardetia litoralis (strain ATCC 23117 / DSM 6794 / NBRC 15988 / NCIMB 1366 / Fx l1 / Sio-4)</name>
    <name type="common">Flexibacter litoralis</name>
    <dbReference type="NCBI Taxonomy" id="880071"/>
    <lineage>
        <taxon>Bacteria</taxon>
        <taxon>Pseudomonadati</taxon>
        <taxon>Bacteroidota</taxon>
        <taxon>Cytophagia</taxon>
        <taxon>Cytophagales</taxon>
        <taxon>Bernardetiaceae</taxon>
        <taxon>Bernardetia</taxon>
    </lineage>
</organism>
<name>I4AID9_BERLS</name>
<dbReference type="HOGENOM" id="CLU_1076677_0_0_10"/>
<sequence length="258" mass="30822">MPITVCEKHGESGCLEMCKHLYKNLEKGVFLPFYTLPVYTIRMCTKCFEKYNMQELVDTLSIDKKEVQEKKEKETGFYKIAPDYYFESAVLNEKNPKLLEKIKYTYHKINKKSRFKCQDCIDDIYFEYAKKNNLELPFEPFENTILHSDDKRIFKLENKINKYFGVKELDITKCSRTCEIWSGSIRCPLLIKIYGATTQKEQDKIVKLIDKFFKKIPQKQRKVIFYEPLTWIVEKSEKGTKRIYRDKTKILSEVVVRE</sequence>
<dbReference type="AlphaFoldDB" id="I4AID9"/>
<protein>
    <submittedName>
        <fullName evidence="1">Uncharacterized protein</fullName>
    </submittedName>
</protein>
<dbReference type="EMBL" id="CP003345">
    <property type="protein sequence ID" value="AFM03724.1"/>
    <property type="molecule type" value="Genomic_DNA"/>
</dbReference>
<evidence type="ECO:0000313" key="2">
    <source>
        <dbReference type="Proteomes" id="UP000006054"/>
    </source>
</evidence>
<proteinExistence type="predicted"/>
<dbReference type="Proteomes" id="UP000006054">
    <property type="component" value="Chromosome"/>
</dbReference>